<dbReference type="PROSITE" id="PS00061">
    <property type="entry name" value="ADH_SHORT"/>
    <property type="match status" value="1"/>
</dbReference>
<dbReference type="GO" id="GO:0016491">
    <property type="term" value="F:oxidoreductase activity"/>
    <property type="evidence" value="ECO:0007669"/>
    <property type="project" value="UniProtKB-KW"/>
</dbReference>
<evidence type="ECO:0000256" key="1">
    <source>
        <dbReference type="ARBA" id="ARBA00006484"/>
    </source>
</evidence>
<dbReference type="PANTHER" id="PTHR42879:SF2">
    <property type="entry name" value="3-OXOACYL-[ACYL-CARRIER-PROTEIN] REDUCTASE FABG"/>
    <property type="match status" value="1"/>
</dbReference>
<dbReference type="FunFam" id="3.40.50.720:FF:000173">
    <property type="entry name" value="3-oxoacyl-[acyl-carrier protein] reductase"/>
    <property type="match status" value="1"/>
</dbReference>
<dbReference type="SUPFAM" id="SSF51735">
    <property type="entry name" value="NAD(P)-binding Rossmann-fold domains"/>
    <property type="match status" value="1"/>
</dbReference>
<dbReference type="EMBL" id="CAEZTZ010000020">
    <property type="protein sequence ID" value="CAB4580429.1"/>
    <property type="molecule type" value="Genomic_DNA"/>
</dbReference>
<gene>
    <name evidence="3" type="ORF">UFOPK1767_00276</name>
</gene>
<dbReference type="AlphaFoldDB" id="A0A6J6EYN3"/>
<protein>
    <submittedName>
        <fullName evidence="3">Unannotated protein</fullName>
    </submittedName>
</protein>
<dbReference type="PANTHER" id="PTHR42879">
    <property type="entry name" value="3-OXOACYL-(ACYL-CARRIER-PROTEIN) REDUCTASE"/>
    <property type="match status" value="1"/>
</dbReference>
<organism evidence="3">
    <name type="scientific">freshwater metagenome</name>
    <dbReference type="NCBI Taxonomy" id="449393"/>
    <lineage>
        <taxon>unclassified sequences</taxon>
        <taxon>metagenomes</taxon>
        <taxon>ecological metagenomes</taxon>
    </lineage>
</organism>
<reference evidence="3" key="1">
    <citation type="submission" date="2020-05" db="EMBL/GenBank/DDBJ databases">
        <authorList>
            <person name="Chiriac C."/>
            <person name="Salcher M."/>
            <person name="Ghai R."/>
            <person name="Kavagutti S V."/>
        </authorList>
    </citation>
    <scope>NUCLEOTIDE SEQUENCE</scope>
</reference>
<dbReference type="InterPro" id="IPR050259">
    <property type="entry name" value="SDR"/>
</dbReference>
<name>A0A6J6EYN3_9ZZZZ</name>
<dbReference type="PRINTS" id="PR00081">
    <property type="entry name" value="GDHRDH"/>
</dbReference>
<accession>A0A6J6EYN3</accession>
<dbReference type="GO" id="GO:0032787">
    <property type="term" value="P:monocarboxylic acid metabolic process"/>
    <property type="evidence" value="ECO:0007669"/>
    <property type="project" value="UniProtKB-ARBA"/>
</dbReference>
<dbReference type="PRINTS" id="PR00080">
    <property type="entry name" value="SDRFAMILY"/>
</dbReference>
<keyword evidence="2" id="KW-0560">Oxidoreductase</keyword>
<proteinExistence type="inferred from homology"/>
<dbReference type="InterPro" id="IPR020904">
    <property type="entry name" value="Sc_DH/Rdtase_CS"/>
</dbReference>
<dbReference type="InterPro" id="IPR002347">
    <property type="entry name" value="SDR_fam"/>
</dbReference>
<evidence type="ECO:0000256" key="2">
    <source>
        <dbReference type="ARBA" id="ARBA00023002"/>
    </source>
</evidence>
<dbReference type="Pfam" id="PF13561">
    <property type="entry name" value="adh_short_C2"/>
    <property type="match status" value="1"/>
</dbReference>
<dbReference type="Gene3D" id="3.40.50.720">
    <property type="entry name" value="NAD(P)-binding Rossmann-like Domain"/>
    <property type="match status" value="1"/>
</dbReference>
<dbReference type="InterPro" id="IPR036291">
    <property type="entry name" value="NAD(P)-bd_dom_sf"/>
</dbReference>
<evidence type="ECO:0000313" key="3">
    <source>
        <dbReference type="EMBL" id="CAB4580429.1"/>
    </source>
</evidence>
<comment type="similarity">
    <text evidence="1">Belongs to the short-chain dehydrogenases/reductases (SDR) family.</text>
</comment>
<sequence>MATDSVFRLDGRVALVTGAGSPTGIGFATARFLGRMGASVYVTGASDRVSDREAELRAEGIVAGSSAADLTVDAEVDQLIERVVSALGRIDIVVNNAGMTSVAKPMEASGETGSVADMSRAEWDASLTRNLTTAFLVSKAALPALRASGHGRIISVASVTGPVMGMANDASYAASKAGMVGLNRSLAIDEAAAGITANTVAPGWIATGSQTPHEARQGHTVPVGRSANPDEVAACIGFLASTEAAYVTGQVLVVDGGNSIAEERA</sequence>